<protein>
    <submittedName>
        <fullName evidence="2">DUF3883 domain-containing protein</fullName>
    </submittedName>
</protein>
<dbReference type="RefSeq" id="WP_186635509.1">
    <property type="nucleotide sequence ID" value="NZ_JACOAF010000020.1"/>
</dbReference>
<sequence length="255" mass="29473">MEENHKLGLFVSYYLSRFDKKAYENLGFGNQAETHNKIGEKLKVNPHTVKNWRDEFDPLHGHRVGWYQRKLSPSRVRVVEALQDLDESEVRLIISDILFGQTDDDEKIKLLNVIPEESQIEKNFVLRGPTGKKAEEFFINFFYSDSSPFEGTLIDCRDNGCGYDFEVVNDIQRVFIEVKGLSGEDGGLVFTNKEWSTAKKNGEHYYLIFIRNLNKTPEVTIVQNPFIALKSQKSIYTSIQIQWIVSPKELKLISS</sequence>
<evidence type="ECO:0000313" key="2">
    <source>
        <dbReference type="EMBL" id="MBC3539579.1"/>
    </source>
</evidence>
<dbReference type="Proteomes" id="UP000659698">
    <property type="component" value="Unassembled WGS sequence"/>
</dbReference>
<keyword evidence="3" id="KW-1185">Reference proteome</keyword>
<gene>
    <name evidence="2" type="ORF">H7U12_07775</name>
</gene>
<accession>A0ABR6VQY7</accession>
<reference evidence="2 3" key="1">
    <citation type="journal article" date="2019" name="Int. J. Syst. Evol. Microbiol.">
        <title>Rufibacter sediminis sp. nov., isolated from freshwater lake sediment.</title>
        <authorList>
            <person name="Qu J.H."/>
            <person name="Zhang L.J."/>
            <person name="Fu Y.H."/>
            <person name="Li H.F."/>
        </authorList>
    </citation>
    <scope>NUCLEOTIDE SEQUENCE [LARGE SCALE GENOMIC DNA]</scope>
    <source>
        <strain evidence="2 3">H-1</strain>
    </source>
</reference>
<dbReference type="InterPro" id="IPR024975">
    <property type="entry name" value="NOV_C"/>
</dbReference>
<comment type="caution">
    <text evidence="2">The sequence shown here is derived from an EMBL/GenBank/DDBJ whole genome shotgun (WGS) entry which is preliminary data.</text>
</comment>
<feature type="domain" description="Protein NO VEIN C-terminal" evidence="1">
    <location>
        <begin position="135"/>
        <end position="221"/>
    </location>
</feature>
<organism evidence="2 3">
    <name type="scientific">Rufibacter sediminis</name>
    <dbReference type="NCBI Taxonomy" id="2762756"/>
    <lineage>
        <taxon>Bacteria</taxon>
        <taxon>Pseudomonadati</taxon>
        <taxon>Bacteroidota</taxon>
        <taxon>Cytophagia</taxon>
        <taxon>Cytophagales</taxon>
        <taxon>Hymenobacteraceae</taxon>
        <taxon>Rufibacter</taxon>
    </lineage>
</organism>
<evidence type="ECO:0000259" key="1">
    <source>
        <dbReference type="Pfam" id="PF13020"/>
    </source>
</evidence>
<evidence type="ECO:0000313" key="3">
    <source>
        <dbReference type="Proteomes" id="UP000659698"/>
    </source>
</evidence>
<name>A0ABR6VQY7_9BACT</name>
<dbReference type="Pfam" id="PF13020">
    <property type="entry name" value="NOV_C"/>
    <property type="match status" value="1"/>
</dbReference>
<proteinExistence type="predicted"/>
<dbReference type="EMBL" id="JACOAF010000020">
    <property type="protein sequence ID" value="MBC3539579.1"/>
    <property type="molecule type" value="Genomic_DNA"/>
</dbReference>